<dbReference type="SUPFAM" id="SSF52540">
    <property type="entry name" value="P-loop containing nucleoside triphosphate hydrolases"/>
    <property type="match status" value="1"/>
</dbReference>
<dbReference type="PANTHER" id="PTHR34825:SF1">
    <property type="entry name" value="AAA-ATPASE-LIKE DOMAIN-CONTAINING PROTEIN"/>
    <property type="match status" value="1"/>
</dbReference>
<sequence>MTAKSGINRVALFLTVIMINQNYGVTRATVAEENQTHHSKEIHPSAVSNPESSNKIRFSTERHPQDLVPPSTDFSEVRNSKAFVDKTFFLYEWLTHRPKHWYVTAPPGFGKTTLAKMAVQFLNASFEIVNGTAKFHDKHKTATYELFKGTNIFEIKEFFDEHFQNYAVVYVDLAPLSSTTQAVFRRDDDFTVQDFHGNFKTVIKGMMNFYPSLLHHKEMADSERRSFKGYLMDGKDTPMTPGKFWQSAYFLMQLLKKCLKLNVIVIVDSYDALCKPAMFGDVDLVQRPYLASYFINFSKMFNKDGITTVLYLGSFKTVELMLQKPSEVLRPRQTSRIIKHTAFSSEERVAKFFGLSSQEVSDVLGKYSMQDHFKLVNDLLNGHAVLESPLTLFNTRSVLLYIANRNATLKAITSPLTNEILWTFKKMFANLFVGNVIIESIYKNKTEVLMRPNEVFSFTSFTQLQLIADNREGDAGVKESFKLDNAFSFIRILQFLGLISAISETRLPGRHSVNLRVSSHIDAELMNEYFYDGGYTQKFFRYNNVYKMAMIRAIEGLAPTDGSIQSLGRAIHDIFKVKVPEAEYQLKSLMYVFSREVAAAHSPNFIIEGRITAPTIEHSKLNESGESRIIEKIDIVLIMKNKGIGIIITSKLNTNALSVLKDMHDRSFVEVFNSDLRFSNLKIENKMLVGVSVSQDKSVEIAADVWHKNIKSSLKRVEVHPGRQIP</sequence>
<evidence type="ECO:0000256" key="2">
    <source>
        <dbReference type="SAM" id="SignalP"/>
    </source>
</evidence>
<feature type="signal peptide" evidence="2">
    <location>
        <begin position="1"/>
        <end position="28"/>
    </location>
</feature>
<feature type="region of interest" description="Disordered" evidence="1">
    <location>
        <begin position="32"/>
        <end position="53"/>
    </location>
</feature>
<feature type="domain" description="AAA+ ATPase" evidence="3">
    <location>
        <begin position="97"/>
        <end position="527"/>
    </location>
</feature>
<evidence type="ECO:0000256" key="1">
    <source>
        <dbReference type="SAM" id="MobiDB-lite"/>
    </source>
</evidence>
<keyword evidence="5" id="KW-1185">Reference proteome</keyword>
<dbReference type="KEGG" id="btab:109040917"/>
<evidence type="ECO:0000313" key="5">
    <source>
        <dbReference type="Proteomes" id="UP001152759"/>
    </source>
</evidence>
<dbReference type="SMART" id="SM00382">
    <property type="entry name" value="AAA"/>
    <property type="match status" value="1"/>
</dbReference>
<organism evidence="4 5">
    <name type="scientific">Bemisia tabaci</name>
    <name type="common">Sweetpotato whitefly</name>
    <name type="synonym">Aleurodes tabaci</name>
    <dbReference type="NCBI Taxonomy" id="7038"/>
    <lineage>
        <taxon>Eukaryota</taxon>
        <taxon>Metazoa</taxon>
        <taxon>Ecdysozoa</taxon>
        <taxon>Arthropoda</taxon>
        <taxon>Hexapoda</taxon>
        <taxon>Insecta</taxon>
        <taxon>Pterygota</taxon>
        <taxon>Neoptera</taxon>
        <taxon>Paraneoptera</taxon>
        <taxon>Hemiptera</taxon>
        <taxon>Sternorrhyncha</taxon>
        <taxon>Aleyrodoidea</taxon>
        <taxon>Aleyrodidae</taxon>
        <taxon>Aleyrodinae</taxon>
        <taxon>Bemisia</taxon>
    </lineage>
</organism>
<dbReference type="EMBL" id="OU963869">
    <property type="protein sequence ID" value="CAH0394123.1"/>
    <property type="molecule type" value="Genomic_DNA"/>
</dbReference>
<reference evidence="4" key="1">
    <citation type="submission" date="2021-12" db="EMBL/GenBank/DDBJ databases">
        <authorList>
            <person name="King R."/>
        </authorList>
    </citation>
    <scope>NUCLEOTIDE SEQUENCE</scope>
</reference>
<name>A0A9P0F8G0_BEMTA</name>
<dbReference type="InterPro" id="IPR027417">
    <property type="entry name" value="P-loop_NTPase"/>
</dbReference>
<evidence type="ECO:0000259" key="3">
    <source>
        <dbReference type="SMART" id="SM00382"/>
    </source>
</evidence>
<dbReference type="Gene3D" id="3.40.50.300">
    <property type="entry name" value="P-loop containing nucleotide triphosphate hydrolases"/>
    <property type="match status" value="1"/>
</dbReference>
<accession>A0A9P0F8G0</accession>
<dbReference type="InterPro" id="IPR003593">
    <property type="entry name" value="AAA+_ATPase"/>
</dbReference>
<proteinExistence type="predicted"/>
<feature type="chain" id="PRO_5040376380" description="AAA+ ATPase domain-containing protein" evidence="2">
    <location>
        <begin position="29"/>
        <end position="726"/>
    </location>
</feature>
<evidence type="ECO:0000313" key="4">
    <source>
        <dbReference type="EMBL" id="CAH0394123.1"/>
    </source>
</evidence>
<gene>
    <name evidence="4" type="ORF">BEMITA_LOCUS12456</name>
</gene>
<dbReference type="AlphaFoldDB" id="A0A9P0F8G0"/>
<feature type="compositionally biased region" description="Basic and acidic residues" evidence="1">
    <location>
        <begin position="34"/>
        <end position="43"/>
    </location>
</feature>
<dbReference type="PANTHER" id="PTHR34825">
    <property type="entry name" value="CONSERVED PROTEIN, WITH A WEAK D-GALACTARATE DEHYDRATASE/ALTRONATE HYDROLASE DOMAIN"/>
    <property type="match status" value="1"/>
</dbReference>
<dbReference type="Proteomes" id="UP001152759">
    <property type="component" value="Chromosome 8"/>
</dbReference>
<protein>
    <recommendedName>
        <fullName evidence="3">AAA+ ATPase domain-containing protein</fullName>
    </recommendedName>
</protein>
<keyword evidence="2" id="KW-0732">Signal</keyword>